<dbReference type="Gene3D" id="1.10.1070.20">
    <property type="match status" value="1"/>
</dbReference>
<organism evidence="5 6">
    <name type="scientific">Sedimenticola selenatireducens</name>
    <dbReference type="NCBI Taxonomy" id="191960"/>
    <lineage>
        <taxon>Bacteria</taxon>
        <taxon>Pseudomonadati</taxon>
        <taxon>Pseudomonadota</taxon>
        <taxon>Gammaproteobacteria</taxon>
        <taxon>Chromatiales</taxon>
        <taxon>Sedimenticolaceae</taxon>
        <taxon>Sedimenticola</taxon>
    </lineage>
</organism>
<feature type="domain" description="HipA-like C-terminal" evidence="4">
    <location>
        <begin position="11"/>
        <end position="128"/>
    </location>
</feature>
<dbReference type="Proteomes" id="UP000316649">
    <property type="component" value="Unassembled WGS sequence"/>
</dbReference>
<dbReference type="PANTHER" id="PTHR37419">
    <property type="entry name" value="SERINE/THREONINE-PROTEIN KINASE TOXIN HIPA"/>
    <property type="match status" value="1"/>
</dbReference>
<keyword evidence="2" id="KW-0808">Transferase</keyword>
<proteinExistence type="inferred from homology"/>
<dbReference type="GO" id="GO:0004674">
    <property type="term" value="F:protein serine/threonine kinase activity"/>
    <property type="evidence" value="ECO:0007669"/>
    <property type="project" value="TreeGrafter"/>
</dbReference>
<evidence type="ECO:0000256" key="3">
    <source>
        <dbReference type="ARBA" id="ARBA00022777"/>
    </source>
</evidence>
<evidence type="ECO:0000256" key="2">
    <source>
        <dbReference type="ARBA" id="ARBA00022679"/>
    </source>
</evidence>
<dbReference type="InterPro" id="IPR012893">
    <property type="entry name" value="HipA-like_C"/>
</dbReference>
<evidence type="ECO:0000256" key="1">
    <source>
        <dbReference type="ARBA" id="ARBA00010164"/>
    </source>
</evidence>
<sequence>MLHDFNQAGANAYEQAVQTIQLLALPIEDIEQQIRRTFLNVLARNHDDHVKNIAFLMNKQGEWRPSPAFDVAYSYNPSGAWTSRHQMSLNGKRDNFEIGDLLTFGQTAGFKKAKAMTLLREVAGSVKKTGVHMPKQRGCLREI</sequence>
<evidence type="ECO:0000313" key="5">
    <source>
        <dbReference type="EMBL" id="TVO75885.1"/>
    </source>
</evidence>
<dbReference type="InterPro" id="IPR052028">
    <property type="entry name" value="HipA_Ser/Thr_kinase"/>
</dbReference>
<dbReference type="RefSeq" id="WP_144358465.1">
    <property type="nucleotide sequence ID" value="NZ_VMNH01000007.1"/>
</dbReference>
<keyword evidence="3" id="KW-0418">Kinase</keyword>
<dbReference type="EMBL" id="VMNH01000007">
    <property type="protein sequence ID" value="TVO75885.1"/>
    <property type="molecule type" value="Genomic_DNA"/>
</dbReference>
<protein>
    <submittedName>
        <fullName evidence="5">HipA domain-containing protein</fullName>
    </submittedName>
</protein>
<name>A0A557SEM9_9GAMM</name>
<comment type="similarity">
    <text evidence="1">Belongs to the HipA Ser/Thr kinase family.</text>
</comment>
<dbReference type="GO" id="GO:0005829">
    <property type="term" value="C:cytosol"/>
    <property type="evidence" value="ECO:0007669"/>
    <property type="project" value="TreeGrafter"/>
</dbReference>
<keyword evidence="6" id="KW-1185">Reference proteome</keyword>
<evidence type="ECO:0000259" key="4">
    <source>
        <dbReference type="Pfam" id="PF07804"/>
    </source>
</evidence>
<reference evidence="5 6" key="1">
    <citation type="submission" date="2019-07" db="EMBL/GenBank/DDBJ databases">
        <title>The pathways for chlorine oxyanion respiration interact through the shared metabolite chlorate.</title>
        <authorList>
            <person name="Barnum T.P."/>
            <person name="Cheng Y."/>
            <person name="Hill K.A."/>
            <person name="Lucas L.N."/>
            <person name="Carlson H.K."/>
            <person name="Coates J.D."/>
        </authorList>
    </citation>
    <scope>NUCLEOTIDE SEQUENCE [LARGE SCALE GENOMIC DNA]</scope>
    <source>
        <strain evidence="5 6">BK-1</strain>
    </source>
</reference>
<gene>
    <name evidence="5" type="ORF">FHP88_07755</name>
</gene>
<accession>A0A557SEM9</accession>
<dbReference type="Pfam" id="PF07804">
    <property type="entry name" value="HipA_C"/>
    <property type="match status" value="1"/>
</dbReference>
<evidence type="ECO:0000313" key="6">
    <source>
        <dbReference type="Proteomes" id="UP000316649"/>
    </source>
</evidence>
<comment type="caution">
    <text evidence="5">The sequence shown here is derived from an EMBL/GenBank/DDBJ whole genome shotgun (WGS) entry which is preliminary data.</text>
</comment>
<dbReference type="OrthoDB" id="9805913at2"/>
<dbReference type="AlphaFoldDB" id="A0A557SEM9"/>